<feature type="domain" description="Glycoside hydrolase family 42 N-terminal" evidence="7">
    <location>
        <begin position="449"/>
        <end position="658"/>
    </location>
</feature>
<dbReference type="SUPFAM" id="SSF52317">
    <property type="entry name" value="Class I glutamine amidotransferase-like"/>
    <property type="match status" value="1"/>
</dbReference>
<dbReference type="Gene3D" id="2.60.120.560">
    <property type="entry name" value="Exo-inulinase, domain 1"/>
    <property type="match status" value="1"/>
</dbReference>
<evidence type="ECO:0000256" key="5">
    <source>
        <dbReference type="SAM" id="MobiDB-lite"/>
    </source>
</evidence>
<dbReference type="Gene3D" id="3.40.50.880">
    <property type="match status" value="1"/>
</dbReference>
<evidence type="ECO:0000313" key="8">
    <source>
        <dbReference type="EMBL" id="HIT85836.1"/>
    </source>
</evidence>
<dbReference type="SUPFAM" id="SSF49785">
    <property type="entry name" value="Galactose-binding domain-like"/>
    <property type="match status" value="1"/>
</dbReference>
<dbReference type="InterPro" id="IPR003476">
    <property type="entry name" value="Glyco_hydro_42"/>
</dbReference>
<evidence type="ECO:0000313" key="9">
    <source>
        <dbReference type="Proteomes" id="UP000824165"/>
    </source>
</evidence>
<dbReference type="InterPro" id="IPR013529">
    <property type="entry name" value="Glyco_hydro_42_N"/>
</dbReference>
<proteinExistence type="predicted"/>
<dbReference type="GO" id="GO:0004565">
    <property type="term" value="F:beta-galactosidase activity"/>
    <property type="evidence" value="ECO:0007669"/>
    <property type="project" value="InterPro"/>
</dbReference>
<dbReference type="InterPro" id="IPR029062">
    <property type="entry name" value="Class_I_gatase-like"/>
</dbReference>
<comment type="caution">
    <text evidence="8">The sequence shown here is derived from an EMBL/GenBank/DDBJ whole genome shotgun (WGS) entry which is preliminary data.</text>
</comment>
<dbReference type="Pfam" id="PF02449">
    <property type="entry name" value="Glyco_hydro_42"/>
    <property type="match status" value="1"/>
</dbReference>
<dbReference type="SUPFAM" id="SSF51445">
    <property type="entry name" value="(Trans)glycosidases"/>
    <property type="match status" value="1"/>
</dbReference>
<dbReference type="InterPro" id="IPR017853">
    <property type="entry name" value="GH"/>
</dbReference>
<dbReference type="PANTHER" id="PTHR36447">
    <property type="entry name" value="BETA-GALACTOSIDASE GANA"/>
    <property type="match status" value="1"/>
</dbReference>
<feature type="compositionally biased region" description="Basic and acidic residues" evidence="5">
    <location>
        <begin position="1328"/>
        <end position="1337"/>
    </location>
</feature>
<evidence type="ECO:0000256" key="1">
    <source>
        <dbReference type="ARBA" id="ARBA00022723"/>
    </source>
</evidence>
<dbReference type="InterPro" id="IPR008979">
    <property type="entry name" value="Galactose-bd-like_sf"/>
</dbReference>
<dbReference type="Gene3D" id="2.60.120.260">
    <property type="entry name" value="Galactose-binding domain-like"/>
    <property type="match status" value="1"/>
</dbReference>
<reference evidence="8" key="1">
    <citation type="submission" date="2020-10" db="EMBL/GenBank/DDBJ databases">
        <authorList>
            <person name="Gilroy R."/>
        </authorList>
    </citation>
    <scope>NUCLEOTIDE SEQUENCE</scope>
    <source>
        <strain evidence="8">CHK181-108</strain>
    </source>
</reference>
<dbReference type="Pfam" id="PF02018">
    <property type="entry name" value="CBM_4_9"/>
    <property type="match status" value="1"/>
</dbReference>
<dbReference type="GO" id="GO:0005975">
    <property type="term" value="P:carbohydrate metabolic process"/>
    <property type="evidence" value="ECO:0007669"/>
    <property type="project" value="InterPro"/>
</dbReference>
<evidence type="ECO:0000256" key="4">
    <source>
        <dbReference type="ARBA" id="ARBA00023295"/>
    </source>
</evidence>
<dbReference type="GO" id="GO:0009341">
    <property type="term" value="C:beta-galactosidase complex"/>
    <property type="evidence" value="ECO:0007669"/>
    <property type="project" value="InterPro"/>
</dbReference>
<sequence length="1438" mass="158564">MNTAGTALAETVNMSYGDYRADINALNGSAEEIGELIAECEARGLTTDYETMRLNIIERFTGYMRSELINGVSFRTTENGYTKDDVKSIYDNNAASLKSIAEKTISDLNAYLSGEKTPREVPEILTSKTEIDGKTLYAETEADGITEKSKVFLNGVGHYSAYEDMDFLKATGSDIIQMEIGMSEHCEPASGVKDWIAGWYQKPDAGVVRTSEESRSGSCSIKFTNKTPQTTNYYFNLTQAVKVEPETTYIYSFWAKGENINAFVYKTLSDNTFKWLAVNENKTIGDWTKYSVMYTTGKDQTEDRVYLSTEGKTDAIYIDDVSLVRAGSSENLLKNGSFEEADDSGKVVDSDPGRLWKYEEIFKEAEEKNMKISLLLSPQYFVNELFDIYPDLKDNGDGIGYVLLHPAAVEAVSFHVKTIAALASKYSCINDICLANEPRNETKYGGEKSYYKPMWTEFLTEKYGSAAALNSAWGTSYANISDAPFASGVNNSNKQSLDYVEFNDSVMTEWIKLMSEAAHEAAPDIPVHIKTMPYVAWADEGDKRWLIGAGVDPEKISGCVDINGNDADLRFLSDSTMTYSDYIDQKRVQQSFWYEFQSSLNEAPVFNSEDHIIANGNKDFGTAHEKLMEASQWMGAVHGRNMDCMWTWERNTERAETYESIKYRPGVYEKMSEVNLDLKRLADEVYALIDAPYDIGILYSKTARVYSRAYINAAYKTFEYSLYNGVKAGFVSENDLSKLRDYKLIAVPLAEHVTADVVSALKSYVQNGGKLIILGENSLSYDENGNAHNASDLAYIRQNAVVVPAYGSGYYAEFDENSYYSSIENAVNELLLTDVEIIDVSTGKRAADVEYTSVDYNGKKLINICNYDWNGDKSIRLRINGEDVETARELRSDEYVSGSMTLKSYKPVLVLADYPGTSTNAAKISNVTVSGGKVSFDVTARRTIQNASAIAAAKNNDGSLYGVRLIPVSEIERGSTQPFEADFGAAVSDKNISVMLWDNLNNMTPLAEASAPDGNIIYSQSFNEENSIKDFTTVRGDVLPGAPDIEYDSQNGCMTFEAWGQNTGMLLPEYLTPDNFVMEADITYSKTKEHLGNPAAFGFIFGYGGGKFTSLSYNPETGTVIMGNLIGGEVKSRYAEKGNGASVMIGENETVSLKLAVNGGFMEFFVNGELCYTFDSRISDVSNDFCEGGRLGIFSKADKTMISVDNITVRSLSESDGFWYSNAYMTPNDSGGFANISELTNKLADSAVINSHYGSVKYEGAGWDNTASYIPVPVSGNYSVDINFAFNNPLNDSRYFGIAFGIKDYSDGISYNVAAVKENGDMFIQQKRSADGNDDKIAGSNGAEGSCSDTIPPYKKNTDGKANYLLSYMPPGFAYTTESDTNNRRHTLHLEVKDGTAALTCEGTSISCKTDINGTDGYMGIRAAGTGAYIYSVRVAPL</sequence>
<feature type="region of interest" description="Disordered" evidence="5">
    <location>
        <begin position="1328"/>
        <end position="1352"/>
    </location>
</feature>
<dbReference type="GO" id="GO:0046872">
    <property type="term" value="F:metal ion binding"/>
    <property type="evidence" value="ECO:0007669"/>
    <property type="project" value="UniProtKB-KW"/>
</dbReference>
<keyword evidence="2" id="KW-0378">Hydrolase</keyword>
<evidence type="ECO:0000259" key="7">
    <source>
        <dbReference type="Pfam" id="PF02449"/>
    </source>
</evidence>
<reference evidence="8" key="2">
    <citation type="journal article" date="2021" name="PeerJ">
        <title>Extensive microbial diversity within the chicken gut microbiome revealed by metagenomics and culture.</title>
        <authorList>
            <person name="Gilroy R."/>
            <person name="Ravi A."/>
            <person name="Getino M."/>
            <person name="Pursley I."/>
            <person name="Horton D.L."/>
            <person name="Alikhan N.F."/>
            <person name="Baker D."/>
            <person name="Gharbi K."/>
            <person name="Hall N."/>
            <person name="Watson M."/>
            <person name="Adriaenssens E.M."/>
            <person name="Foster-Nyarko E."/>
            <person name="Jarju S."/>
            <person name="Secka A."/>
            <person name="Antonio M."/>
            <person name="Oren A."/>
            <person name="Chaudhuri R.R."/>
            <person name="La Ragione R."/>
            <person name="Hildebrand F."/>
            <person name="Pallen M.J."/>
        </authorList>
    </citation>
    <scope>NUCLEOTIDE SEQUENCE</scope>
    <source>
        <strain evidence="8">CHK181-108</strain>
    </source>
</reference>
<protein>
    <submittedName>
        <fullName evidence="8">Carbohydrate binding domain-containing protein</fullName>
    </submittedName>
</protein>
<organism evidence="8 9">
    <name type="scientific">Candidatus Ornithomonoglobus intestinigallinarum</name>
    <dbReference type="NCBI Taxonomy" id="2840894"/>
    <lineage>
        <taxon>Bacteria</taxon>
        <taxon>Bacillati</taxon>
        <taxon>Bacillota</taxon>
        <taxon>Clostridia</taxon>
        <taxon>Candidatus Ornithomonoglobus</taxon>
    </lineage>
</organism>
<gene>
    <name evidence="8" type="ORF">IAA60_08035</name>
</gene>
<name>A0A9D1H4T2_9FIRM</name>
<evidence type="ECO:0000259" key="6">
    <source>
        <dbReference type="Pfam" id="PF02018"/>
    </source>
</evidence>
<feature type="domain" description="CBM-cenC" evidence="6">
    <location>
        <begin position="196"/>
        <end position="312"/>
    </location>
</feature>
<evidence type="ECO:0000256" key="3">
    <source>
        <dbReference type="ARBA" id="ARBA00022833"/>
    </source>
</evidence>
<keyword evidence="4" id="KW-0326">Glycosidase</keyword>
<accession>A0A9D1H4T2</accession>
<dbReference type="Proteomes" id="UP000824165">
    <property type="component" value="Unassembled WGS sequence"/>
</dbReference>
<dbReference type="Gene3D" id="3.20.20.80">
    <property type="entry name" value="Glycosidases"/>
    <property type="match status" value="1"/>
</dbReference>
<dbReference type="CDD" id="cd03143">
    <property type="entry name" value="A4_beta-galactosidase_middle_domain"/>
    <property type="match status" value="1"/>
</dbReference>
<dbReference type="EMBL" id="DVLU01000083">
    <property type="protein sequence ID" value="HIT85836.1"/>
    <property type="molecule type" value="Genomic_DNA"/>
</dbReference>
<keyword evidence="1" id="KW-0479">Metal-binding</keyword>
<dbReference type="PANTHER" id="PTHR36447:SF2">
    <property type="entry name" value="BETA-GALACTOSIDASE YESZ"/>
    <property type="match status" value="1"/>
</dbReference>
<evidence type="ECO:0000256" key="2">
    <source>
        <dbReference type="ARBA" id="ARBA00022801"/>
    </source>
</evidence>
<dbReference type="InterPro" id="IPR003305">
    <property type="entry name" value="CenC_carb-bd"/>
</dbReference>
<keyword evidence="3" id="KW-0862">Zinc</keyword>